<dbReference type="Gene3D" id="3.20.20.80">
    <property type="entry name" value="Glycosidases"/>
    <property type="match status" value="1"/>
</dbReference>
<feature type="domain" description="SLH" evidence="3">
    <location>
        <begin position="519"/>
        <end position="578"/>
    </location>
</feature>
<feature type="domain" description="SLH" evidence="3">
    <location>
        <begin position="579"/>
        <end position="642"/>
    </location>
</feature>
<dbReference type="RefSeq" id="WP_231581258.1">
    <property type="nucleotide sequence ID" value="NZ_FTLX01000002.1"/>
</dbReference>
<name>A0A1N6RKQ6_9BACI</name>
<dbReference type="AlphaFoldDB" id="A0A1N6RKQ6"/>
<evidence type="ECO:0000313" key="5">
    <source>
        <dbReference type="Proteomes" id="UP000186385"/>
    </source>
</evidence>
<evidence type="ECO:0000256" key="2">
    <source>
        <dbReference type="SAM" id="SignalP"/>
    </source>
</evidence>
<dbReference type="Pfam" id="PF00395">
    <property type="entry name" value="SLH"/>
    <property type="match status" value="2"/>
</dbReference>
<evidence type="ECO:0000256" key="1">
    <source>
        <dbReference type="ARBA" id="ARBA00022729"/>
    </source>
</evidence>
<dbReference type="Pfam" id="PF02638">
    <property type="entry name" value="GHL10"/>
    <property type="match status" value="1"/>
</dbReference>
<dbReference type="Gene3D" id="2.60.40.10">
    <property type="entry name" value="Immunoglobulins"/>
    <property type="match status" value="1"/>
</dbReference>
<dbReference type="InterPro" id="IPR013783">
    <property type="entry name" value="Ig-like_fold"/>
</dbReference>
<dbReference type="InterPro" id="IPR052177">
    <property type="entry name" value="Divisome_Glycosyl_Hydrolase"/>
</dbReference>
<proteinExistence type="predicted"/>
<dbReference type="Proteomes" id="UP000186385">
    <property type="component" value="Unassembled WGS sequence"/>
</dbReference>
<dbReference type="PANTHER" id="PTHR43405">
    <property type="entry name" value="GLYCOSYL HYDROLASE DIGH"/>
    <property type="match status" value="1"/>
</dbReference>
<dbReference type="InterPro" id="IPR003790">
    <property type="entry name" value="GHL10"/>
</dbReference>
<dbReference type="SUPFAM" id="SSF51445">
    <property type="entry name" value="(Trans)glycosidases"/>
    <property type="match status" value="1"/>
</dbReference>
<evidence type="ECO:0000313" key="4">
    <source>
        <dbReference type="EMBL" id="SIQ29395.1"/>
    </source>
</evidence>
<organism evidence="4 5">
    <name type="scientific">Domibacillus enclensis</name>
    <dbReference type="NCBI Taxonomy" id="1017273"/>
    <lineage>
        <taxon>Bacteria</taxon>
        <taxon>Bacillati</taxon>
        <taxon>Bacillota</taxon>
        <taxon>Bacilli</taxon>
        <taxon>Bacillales</taxon>
        <taxon>Bacillaceae</taxon>
        <taxon>Domibacillus</taxon>
    </lineage>
</organism>
<dbReference type="InterPro" id="IPR001119">
    <property type="entry name" value="SLH_dom"/>
</dbReference>
<dbReference type="EMBL" id="FTLX01000002">
    <property type="protein sequence ID" value="SIQ29395.1"/>
    <property type="molecule type" value="Genomic_DNA"/>
</dbReference>
<gene>
    <name evidence="4" type="ORF">SAMN05443094_102154</name>
</gene>
<dbReference type="InterPro" id="IPR017853">
    <property type="entry name" value="GH"/>
</dbReference>
<keyword evidence="4" id="KW-0449">Lipoprotein</keyword>
<protein>
    <submittedName>
        <fullName evidence="4">Uncharacterized lipoprotein YddW, UPF0748 family</fullName>
    </submittedName>
</protein>
<reference evidence="4 5" key="1">
    <citation type="submission" date="2017-01" db="EMBL/GenBank/DDBJ databases">
        <authorList>
            <person name="Mah S.A."/>
            <person name="Swanson W.J."/>
            <person name="Moy G.W."/>
            <person name="Vacquier V.D."/>
        </authorList>
    </citation>
    <scope>NUCLEOTIDE SEQUENCE [LARGE SCALE GENOMIC DNA]</scope>
    <source>
        <strain evidence="4 5">NIO-1016</strain>
    </source>
</reference>
<feature type="signal peptide" evidence="2">
    <location>
        <begin position="1"/>
        <end position="29"/>
    </location>
</feature>
<feature type="chain" id="PRO_5013360375" evidence="2">
    <location>
        <begin position="30"/>
        <end position="688"/>
    </location>
</feature>
<dbReference type="PROSITE" id="PS51272">
    <property type="entry name" value="SLH"/>
    <property type="match status" value="2"/>
</dbReference>
<evidence type="ECO:0000259" key="3">
    <source>
        <dbReference type="PROSITE" id="PS51272"/>
    </source>
</evidence>
<accession>A0A1N6RKQ6</accession>
<sequence length="688" mass="75717">MKSTRVKAILAMMMIAILCISLLPQKSEAAAPLPKREMRAAWIVTVGNGDMKAGMTASQYTAWARQTLDGLKGNGFNAVIFQVKPTSDALYESNLAPWSSYITGKKQGTNPGYDPLKIMIDEAHKRGMELHAWMNPYRVTMPSQSLPDLAANNAARKNPGWVVKYGKQYYLNPGLPAVQNYLVDSVKELVAKYDVDAVHMDDYFYPYKIANETFPDQAAFKQYGGSYKNVADWRRNNVNQLVKNLYNGIKATKPHVQFGISPFGVWRNQSLDPTGSATTAGVNNYDDLYADTRTWIKNGTIDYITPQVYWSKNMAAARYNTLLNWWSKEVNTYANTHPVNLYLGVADYKVATDTVDKTWNDKMELPNQISSNRANGTADGQMHFSTRSIQANKLGYMSIIKQQLYNTKAVTPAVPWKNGSVPAKPTAVQVKKETAGRTISITDQNVTQARKYVIYRFNGNAEGSYEDPRNIVDVVYNTGGQTVFTDKTASAGSSYTYGIRSLSATGVESSTAFVVREAGDGSFADVTTSHRAYKEVSFLAKEGITQGDANGLFLPGQTVTRAEAAAMLGRALNLNGTKRDSVFTDVGPGMFASGYIQSAVDRGIFSGYKDGSFKPYGHITRGEMALMISRAFGYEYNNSASAAQQALMSRGIALGMSDGQFGAQYSIIRADFAVFLARALDPSLRVQK</sequence>
<keyword evidence="1 2" id="KW-0732">Signal</keyword>
<dbReference type="STRING" id="1017273.SAMN05443094_102154"/>
<dbReference type="PANTHER" id="PTHR43405:SF1">
    <property type="entry name" value="GLYCOSYL HYDROLASE DIGH"/>
    <property type="match status" value="1"/>
</dbReference>